<dbReference type="PaxDb" id="65489-OBART12G11650.1"/>
<dbReference type="HOGENOM" id="CLU_2609793_0_0_1"/>
<dbReference type="AlphaFoldDB" id="A0A0D3HUC6"/>
<dbReference type="Proteomes" id="UP000026960">
    <property type="component" value="Chromosome 12"/>
</dbReference>
<evidence type="ECO:0000313" key="2">
    <source>
        <dbReference type="Proteomes" id="UP000026960"/>
    </source>
</evidence>
<sequence>MPGNAFIRKAVFTWAKNNNQRLLHVNDINKTIKSYICTSCSMWLTTEDKVESASDGDDGWLLLRNTKLNIYNIGKKIML</sequence>
<name>A0A0D3HUC6_9ORYZ</name>
<evidence type="ECO:0000313" key="1">
    <source>
        <dbReference type="EnsemblPlants" id="OBART12G11650.1"/>
    </source>
</evidence>
<protein>
    <submittedName>
        <fullName evidence="1">Uncharacterized protein</fullName>
    </submittedName>
</protein>
<reference evidence="1" key="2">
    <citation type="submission" date="2015-03" db="UniProtKB">
        <authorList>
            <consortium name="EnsemblPlants"/>
        </authorList>
    </citation>
    <scope>IDENTIFICATION</scope>
</reference>
<reference evidence="1" key="1">
    <citation type="journal article" date="2009" name="Rice">
        <title>De Novo Next Generation Sequencing of Plant Genomes.</title>
        <authorList>
            <person name="Rounsley S."/>
            <person name="Marri P.R."/>
            <person name="Yu Y."/>
            <person name="He R."/>
            <person name="Sisneros N."/>
            <person name="Goicoechea J.L."/>
            <person name="Lee S.J."/>
            <person name="Angelova A."/>
            <person name="Kudrna D."/>
            <person name="Luo M."/>
            <person name="Affourtit J."/>
            <person name="Desany B."/>
            <person name="Knight J."/>
            <person name="Niazi F."/>
            <person name="Egholm M."/>
            <person name="Wing R.A."/>
        </authorList>
    </citation>
    <scope>NUCLEOTIDE SEQUENCE [LARGE SCALE GENOMIC DNA]</scope>
    <source>
        <strain evidence="1">cv. IRGC 105608</strain>
    </source>
</reference>
<dbReference type="EnsemblPlants" id="OBART12G11650.1">
    <property type="protein sequence ID" value="OBART12G11650.1"/>
    <property type="gene ID" value="OBART12G11650"/>
</dbReference>
<proteinExistence type="predicted"/>
<dbReference type="Gramene" id="OBART12G11650.1">
    <property type="protein sequence ID" value="OBART12G11650.1"/>
    <property type="gene ID" value="OBART12G11650"/>
</dbReference>
<organism evidence="1">
    <name type="scientific">Oryza barthii</name>
    <dbReference type="NCBI Taxonomy" id="65489"/>
    <lineage>
        <taxon>Eukaryota</taxon>
        <taxon>Viridiplantae</taxon>
        <taxon>Streptophyta</taxon>
        <taxon>Embryophyta</taxon>
        <taxon>Tracheophyta</taxon>
        <taxon>Spermatophyta</taxon>
        <taxon>Magnoliopsida</taxon>
        <taxon>Liliopsida</taxon>
        <taxon>Poales</taxon>
        <taxon>Poaceae</taxon>
        <taxon>BOP clade</taxon>
        <taxon>Oryzoideae</taxon>
        <taxon>Oryzeae</taxon>
        <taxon>Oryzinae</taxon>
        <taxon>Oryza</taxon>
    </lineage>
</organism>
<keyword evidence="2" id="KW-1185">Reference proteome</keyword>
<accession>A0A0D3HUC6</accession>